<name>K8FEG8_9CHLO</name>
<dbReference type="KEGG" id="bpg:Bathy07g00790"/>
<dbReference type="SUPFAM" id="SSF53474">
    <property type="entry name" value="alpha/beta-Hydrolases"/>
    <property type="match status" value="1"/>
</dbReference>
<dbReference type="GO" id="GO:0016787">
    <property type="term" value="F:hydrolase activity"/>
    <property type="evidence" value="ECO:0007669"/>
    <property type="project" value="UniProtKB-KW"/>
</dbReference>
<accession>K8FEG8</accession>
<dbReference type="AlphaFoldDB" id="K8FEG8"/>
<dbReference type="STRING" id="41875.K8FEG8"/>
<evidence type="ECO:0000256" key="1">
    <source>
        <dbReference type="ARBA" id="ARBA00022801"/>
    </source>
</evidence>
<reference evidence="3 4" key="1">
    <citation type="submission" date="2011-10" db="EMBL/GenBank/DDBJ databases">
        <authorList>
            <person name="Genoscope - CEA"/>
        </authorList>
    </citation>
    <scope>NUCLEOTIDE SEQUENCE [LARGE SCALE GENOMIC DNA]</scope>
    <source>
        <strain evidence="3 4">RCC 1105</strain>
    </source>
</reference>
<evidence type="ECO:0000313" key="3">
    <source>
        <dbReference type="EMBL" id="CCO66246.1"/>
    </source>
</evidence>
<dbReference type="Gene3D" id="3.40.50.1820">
    <property type="entry name" value="alpha/beta hydrolase"/>
    <property type="match status" value="1"/>
</dbReference>
<dbReference type="eggNOG" id="ENOG502RZTA">
    <property type="taxonomic scope" value="Eukaryota"/>
</dbReference>
<evidence type="ECO:0000313" key="4">
    <source>
        <dbReference type="Proteomes" id="UP000198341"/>
    </source>
</evidence>
<dbReference type="RefSeq" id="XP_007512158.1">
    <property type="nucleotide sequence ID" value="XM_007512096.1"/>
</dbReference>
<feature type="domain" description="AB hydrolase-1" evidence="2">
    <location>
        <begin position="49"/>
        <end position="294"/>
    </location>
</feature>
<keyword evidence="4" id="KW-1185">Reference proteome</keyword>
<evidence type="ECO:0000259" key="2">
    <source>
        <dbReference type="Pfam" id="PF12697"/>
    </source>
</evidence>
<dbReference type="EMBL" id="FO082272">
    <property type="protein sequence ID" value="CCO66246.1"/>
    <property type="molecule type" value="Genomic_DNA"/>
</dbReference>
<gene>
    <name evidence="3" type="ORF">Bathy07g00790</name>
</gene>
<protein>
    <recommendedName>
        <fullName evidence="2">AB hydrolase-1 domain-containing protein</fullName>
    </recommendedName>
</protein>
<dbReference type="InterPro" id="IPR029058">
    <property type="entry name" value="AB_hydrolase_fold"/>
</dbReference>
<dbReference type="GO" id="GO:0016020">
    <property type="term" value="C:membrane"/>
    <property type="evidence" value="ECO:0007669"/>
    <property type="project" value="TreeGrafter"/>
</dbReference>
<dbReference type="Pfam" id="PF12697">
    <property type="entry name" value="Abhydrolase_6"/>
    <property type="match status" value="1"/>
</dbReference>
<proteinExistence type="predicted"/>
<keyword evidence="1" id="KW-0378">Hydrolase</keyword>
<dbReference type="InterPro" id="IPR050266">
    <property type="entry name" value="AB_hydrolase_sf"/>
</dbReference>
<dbReference type="PANTHER" id="PTHR43798">
    <property type="entry name" value="MONOACYLGLYCEROL LIPASE"/>
    <property type="match status" value="1"/>
</dbReference>
<dbReference type="InterPro" id="IPR000073">
    <property type="entry name" value="AB_hydrolase_1"/>
</dbReference>
<sequence length="336" mass="37239">MQVEDAYPTANDGFQIEFLRWGGGRNFANNASSSSSSSSPSSRAPENVVILLHGWSGGPEYFQFCMQTLKHNEKTCYLAPRLRGHGCKDDAKGKFHIARLAKDVHDLIQWLKKKQICAENQQFSFVGTSMGASVIWCFVELFGESEVKNYTFVDQAPLQNVRSDWCLGSTGCFDEVSLKNLQSAVLKGPDLSEFADGNERACVAEGSNFKCEKEVKMCTLSCKPEALAELMADHTNLDWRPLVGSLEKPALVAVGEKTQIFPWKGVAYVGSLMKNAQTMVCKDCGHWLYLEQPGLFGFALSNFISTSESGESQGQILLHRREIGRLSVRRRLAGTL</sequence>
<dbReference type="Proteomes" id="UP000198341">
    <property type="component" value="Chromosome 7"/>
</dbReference>
<dbReference type="PANTHER" id="PTHR43798:SF31">
    <property type="entry name" value="AB HYDROLASE SUPERFAMILY PROTEIN YCLE"/>
    <property type="match status" value="1"/>
</dbReference>
<organism evidence="3 4">
    <name type="scientific">Bathycoccus prasinos</name>
    <dbReference type="NCBI Taxonomy" id="41875"/>
    <lineage>
        <taxon>Eukaryota</taxon>
        <taxon>Viridiplantae</taxon>
        <taxon>Chlorophyta</taxon>
        <taxon>Mamiellophyceae</taxon>
        <taxon>Mamiellales</taxon>
        <taxon>Bathycoccaceae</taxon>
        <taxon>Bathycoccus</taxon>
    </lineage>
</organism>
<dbReference type="GeneID" id="19014569"/>
<dbReference type="OrthoDB" id="7130006at2759"/>